<dbReference type="Proteomes" id="UP000001055">
    <property type="component" value="Unassembled WGS sequence"/>
</dbReference>
<dbReference type="InParanoid" id="Q0UZD5"/>
<dbReference type="KEGG" id="pno:SNOG_02879"/>
<gene>
    <name evidence="1" type="ORF">SNOG_02879</name>
</gene>
<dbReference type="AlphaFoldDB" id="Q0UZD5"/>
<protein>
    <submittedName>
        <fullName evidence="1">Uncharacterized protein</fullName>
    </submittedName>
</protein>
<evidence type="ECO:0000313" key="2">
    <source>
        <dbReference type="Proteomes" id="UP000001055"/>
    </source>
</evidence>
<dbReference type="HOGENOM" id="CLU_3014952_0_0_1"/>
<accession>Q0UZD5</accession>
<name>Q0UZD5_PHANO</name>
<sequence length="56" mass="6683">MEYSLYFLTDDEQTLQAVSVTRITTNDHLIHALACREWKRQVNKYIEQKQKPENGE</sequence>
<evidence type="ECO:0000313" key="1">
    <source>
        <dbReference type="EMBL" id="EAT89610.1"/>
    </source>
</evidence>
<proteinExistence type="predicted"/>
<dbReference type="RefSeq" id="XP_001793472.1">
    <property type="nucleotide sequence ID" value="XM_001793420.1"/>
</dbReference>
<dbReference type="EMBL" id="CH445328">
    <property type="protein sequence ID" value="EAT89610.1"/>
    <property type="molecule type" value="Genomic_DNA"/>
</dbReference>
<organism evidence="1 2">
    <name type="scientific">Phaeosphaeria nodorum (strain SN15 / ATCC MYA-4574 / FGSC 10173)</name>
    <name type="common">Glume blotch fungus</name>
    <name type="synonym">Parastagonospora nodorum</name>
    <dbReference type="NCBI Taxonomy" id="321614"/>
    <lineage>
        <taxon>Eukaryota</taxon>
        <taxon>Fungi</taxon>
        <taxon>Dikarya</taxon>
        <taxon>Ascomycota</taxon>
        <taxon>Pezizomycotina</taxon>
        <taxon>Dothideomycetes</taxon>
        <taxon>Pleosporomycetidae</taxon>
        <taxon>Pleosporales</taxon>
        <taxon>Pleosporineae</taxon>
        <taxon>Phaeosphaeriaceae</taxon>
        <taxon>Parastagonospora</taxon>
    </lineage>
</organism>
<dbReference type="GeneID" id="5970329"/>
<reference evidence="2" key="1">
    <citation type="journal article" date="2007" name="Plant Cell">
        <title>Dothideomycete-plant interactions illuminated by genome sequencing and EST analysis of the wheat pathogen Stagonospora nodorum.</title>
        <authorList>
            <person name="Hane J.K."/>
            <person name="Lowe R.G."/>
            <person name="Solomon P.S."/>
            <person name="Tan K.C."/>
            <person name="Schoch C.L."/>
            <person name="Spatafora J.W."/>
            <person name="Crous P.W."/>
            <person name="Kodira C."/>
            <person name="Birren B.W."/>
            <person name="Galagan J.E."/>
            <person name="Torriani S.F."/>
            <person name="McDonald B.A."/>
            <person name="Oliver R.P."/>
        </authorList>
    </citation>
    <scope>NUCLEOTIDE SEQUENCE [LARGE SCALE GENOMIC DNA]</scope>
    <source>
        <strain evidence="2">SN15 / ATCC MYA-4574 / FGSC 10173</strain>
    </source>
</reference>